<feature type="region of interest" description="Disordered" evidence="1">
    <location>
        <begin position="1"/>
        <end position="30"/>
    </location>
</feature>
<accession>A0A6A6JGC8</accession>
<organism evidence="2 3">
    <name type="scientific">Westerdykella ornata</name>
    <dbReference type="NCBI Taxonomy" id="318751"/>
    <lineage>
        <taxon>Eukaryota</taxon>
        <taxon>Fungi</taxon>
        <taxon>Dikarya</taxon>
        <taxon>Ascomycota</taxon>
        <taxon>Pezizomycotina</taxon>
        <taxon>Dothideomycetes</taxon>
        <taxon>Pleosporomycetidae</taxon>
        <taxon>Pleosporales</taxon>
        <taxon>Sporormiaceae</taxon>
        <taxon>Westerdykella</taxon>
    </lineage>
</organism>
<dbReference type="RefSeq" id="XP_033653239.1">
    <property type="nucleotide sequence ID" value="XM_033800976.1"/>
</dbReference>
<keyword evidence="3" id="KW-1185">Reference proteome</keyword>
<gene>
    <name evidence="2" type="ORF">EI97DRAFT_459160</name>
</gene>
<dbReference type="EMBL" id="ML986496">
    <property type="protein sequence ID" value="KAF2275700.1"/>
    <property type="molecule type" value="Genomic_DNA"/>
</dbReference>
<reference evidence="2" key="1">
    <citation type="journal article" date="2020" name="Stud. Mycol.">
        <title>101 Dothideomycetes genomes: a test case for predicting lifestyles and emergence of pathogens.</title>
        <authorList>
            <person name="Haridas S."/>
            <person name="Albert R."/>
            <person name="Binder M."/>
            <person name="Bloem J."/>
            <person name="Labutti K."/>
            <person name="Salamov A."/>
            <person name="Andreopoulos B."/>
            <person name="Baker S."/>
            <person name="Barry K."/>
            <person name="Bills G."/>
            <person name="Bluhm B."/>
            <person name="Cannon C."/>
            <person name="Castanera R."/>
            <person name="Culley D."/>
            <person name="Daum C."/>
            <person name="Ezra D."/>
            <person name="Gonzalez J."/>
            <person name="Henrissat B."/>
            <person name="Kuo A."/>
            <person name="Liang C."/>
            <person name="Lipzen A."/>
            <person name="Lutzoni F."/>
            <person name="Magnuson J."/>
            <person name="Mondo S."/>
            <person name="Nolan M."/>
            <person name="Ohm R."/>
            <person name="Pangilinan J."/>
            <person name="Park H.-J."/>
            <person name="Ramirez L."/>
            <person name="Alfaro M."/>
            <person name="Sun H."/>
            <person name="Tritt A."/>
            <person name="Yoshinaga Y."/>
            <person name="Zwiers L.-H."/>
            <person name="Turgeon B."/>
            <person name="Goodwin S."/>
            <person name="Spatafora J."/>
            <person name="Crous P."/>
            <person name="Grigoriev I."/>
        </authorList>
    </citation>
    <scope>NUCLEOTIDE SEQUENCE</scope>
    <source>
        <strain evidence="2">CBS 379.55</strain>
    </source>
</reference>
<sequence length="146" mass="17440">MEAQKEEHQKALEQNTRELTRVSEEMEAQKDDYEKFLEQRIRELARAREEMEAQEEELQKILETLDTIQSEGGAQEALNQKTRELEVKKVECMELQEKLQKRTSRVNVLIDERDALAHECNELRTRYATRKKDWQSWSRLFVALSN</sequence>
<evidence type="ECO:0000256" key="1">
    <source>
        <dbReference type="SAM" id="MobiDB-lite"/>
    </source>
</evidence>
<evidence type="ECO:0000313" key="3">
    <source>
        <dbReference type="Proteomes" id="UP000800097"/>
    </source>
</evidence>
<dbReference type="GeneID" id="54554151"/>
<proteinExistence type="predicted"/>
<dbReference type="Proteomes" id="UP000800097">
    <property type="component" value="Unassembled WGS sequence"/>
</dbReference>
<evidence type="ECO:0000313" key="2">
    <source>
        <dbReference type="EMBL" id="KAF2275700.1"/>
    </source>
</evidence>
<name>A0A6A6JGC8_WESOR</name>
<protein>
    <submittedName>
        <fullName evidence="2">Uncharacterized protein</fullName>
    </submittedName>
</protein>
<dbReference type="AlphaFoldDB" id="A0A6A6JGC8"/>